<dbReference type="AlphaFoldDB" id="A0A918NEK1"/>
<dbReference type="PANTHER" id="PTHR44688:SF16">
    <property type="entry name" value="DNA-BINDING TRANSCRIPTIONAL ACTIVATOR DEVR_DOSR"/>
    <property type="match status" value="1"/>
</dbReference>
<gene>
    <name evidence="5" type="ORF">GCM10011309_09350</name>
</gene>
<dbReference type="GO" id="GO:0006355">
    <property type="term" value="P:regulation of DNA-templated transcription"/>
    <property type="evidence" value="ECO:0007669"/>
    <property type="project" value="InterPro"/>
</dbReference>
<dbReference type="InterPro" id="IPR005143">
    <property type="entry name" value="TF_LuxR_autoind-bd_dom"/>
</dbReference>
<dbReference type="SUPFAM" id="SSF75516">
    <property type="entry name" value="Pheromone-binding domain of LuxR-like quorum-sensing transcription factors"/>
    <property type="match status" value="1"/>
</dbReference>
<dbReference type="InterPro" id="IPR016032">
    <property type="entry name" value="Sig_transdc_resp-reg_C-effctor"/>
</dbReference>
<accession>A0A918NEK1</accession>
<dbReference type="GO" id="GO:0003677">
    <property type="term" value="F:DNA binding"/>
    <property type="evidence" value="ECO:0007669"/>
    <property type="project" value="UniProtKB-KW"/>
</dbReference>
<dbReference type="InterPro" id="IPR036388">
    <property type="entry name" value="WH-like_DNA-bd_sf"/>
</dbReference>
<keyword evidence="2" id="KW-0238">DNA-binding</keyword>
<dbReference type="InterPro" id="IPR036693">
    <property type="entry name" value="TF_LuxR_autoind-bd_dom_sf"/>
</dbReference>
<evidence type="ECO:0000313" key="6">
    <source>
        <dbReference type="Proteomes" id="UP000600865"/>
    </source>
</evidence>
<keyword evidence="3" id="KW-0804">Transcription</keyword>
<dbReference type="PRINTS" id="PR00038">
    <property type="entry name" value="HTHLUXR"/>
</dbReference>
<dbReference type="Proteomes" id="UP000600865">
    <property type="component" value="Unassembled WGS sequence"/>
</dbReference>
<organism evidence="5 6">
    <name type="scientific">Litorimonas cladophorae</name>
    <dbReference type="NCBI Taxonomy" id="1220491"/>
    <lineage>
        <taxon>Bacteria</taxon>
        <taxon>Pseudomonadati</taxon>
        <taxon>Pseudomonadota</taxon>
        <taxon>Alphaproteobacteria</taxon>
        <taxon>Maricaulales</taxon>
        <taxon>Robiginitomaculaceae</taxon>
    </lineage>
</organism>
<dbReference type="Pfam" id="PF00196">
    <property type="entry name" value="GerE"/>
    <property type="match status" value="1"/>
</dbReference>
<dbReference type="RefSeq" id="WP_189581971.1">
    <property type="nucleotide sequence ID" value="NZ_BMYV01000001.1"/>
</dbReference>
<dbReference type="PROSITE" id="PS00622">
    <property type="entry name" value="HTH_LUXR_1"/>
    <property type="match status" value="1"/>
</dbReference>
<dbReference type="SUPFAM" id="SSF46894">
    <property type="entry name" value="C-terminal effector domain of the bipartite response regulators"/>
    <property type="match status" value="1"/>
</dbReference>
<dbReference type="SMART" id="SM00421">
    <property type="entry name" value="HTH_LUXR"/>
    <property type="match status" value="1"/>
</dbReference>
<evidence type="ECO:0000259" key="4">
    <source>
        <dbReference type="PROSITE" id="PS50043"/>
    </source>
</evidence>
<dbReference type="Gene3D" id="3.30.450.80">
    <property type="entry name" value="Transcription factor LuxR-like, autoinducer-binding domain"/>
    <property type="match status" value="1"/>
</dbReference>
<sequence>MLGNEKKTALSPDEVLGVIKTLESATTVGDLLTGAAKALGVKVSLYQHFTAVGAFDFNTYGNFHPYKVPEEILEFYSQDNKYDRDPVIVAAFAKGRSIWLSDTINEPYVKEVKHEAMINWTLKKVGDGLCCPLYGPDNRRGYAFVGFGRDKTEFAPIMPYQIQTLVQLMHVRYCKMIKSLQRQIKFTRRETEVLELMSFGKTNAEIATVLKISKSTVDGYVKNIFLKLETTDRVSAAMRAQTLQLKT</sequence>
<feature type="domain" description="HTH luxR-type" evidence="4">
    <location>
        <begin position="179"/>
        <end position="244"/>
    </location>
</feature>
<dbReference type="Pfam" id="PF03472">
    <property type="entry name" value="Autoind_bind"/>
    <property type="match status" value="1"/>
</dbReference>
<protein>
    <recommendedName>
        <fullName evidence="4">HTH luxR-type domain-containing protein</fullName>
    </recommendedName>
</protein>
<comment type="caution">
    <text evidence="5">The sequence shown here is derived from an EMBL/GenBank/DDBJ whole genome shotgun (WGS) entry which is preliminary data.</text>
</comment>
<dbReference type="PROSITE" id="PS50043">
    <property type="entry name" value="HTH_LUXR_2"/>
    <property type="match status" value="1"/>
</dbReference>
<evidence type="ECO:0000256" key="3">
    <source>
        <dbReference type="ARBA" id="ARBA00023163"/>
    </source>
</evidence>
<dbReference type="CDD" id="cd06170">
    <property type="entry name" value="LuxR_C_like"/>
    <property type="match status" value="1"/>
</dbReference>
<dbReference type="InterPro" id="IPR000792">
    <property type="entry name" value="Tscrpt_reg_LuxR_C"/>
</dbReference>
<name>A0A918NEK1_9PROT</name>
<evidence type="ECO:0000313" key="5">
    <source>
        <dbReference type="EMBL" id="GGX61528.1"/>
    </source>
</evidence>
<keyword evidence="1" id="KW-0805">Transcription regulation</keyword>
<proteinExistence type="predicted"/>
<evidence type="ECO:0000256" key="2">
    <source>
        <dbReference type="ARBA" id="ARBA00023125"/>
    </source>
</evidence>
<keyword evidence="6" id="KW-1185">Reference proteome</keyword>
<dbReference type="Gene3D" id="1.10.10.10">
    <property type="entry name" value="Winged helix-like DNA-binding domain superfamily/Winged helix DNA-binding domain"/>
    <property type="match status" value="1"/>
</dbReference>
<reference evidence="5 6" key="1">
    <citation type="journal article" date="2014" name="Int. J. Syst. Evol. Microbiol.">
        <title>Complete genome sequence of Corynebacterium casei LMG S-19264T (=DSM 44701T), isolated from a smear-ripened cheese.</title>
        <authorList>
            <consortium name="US DOE Joint Genome Institute (JGI-PGF)"/>
            <person name="Walter F."/>
            <person name="Albersmeier A."/>
            <person name="Kalinowski J."/>
            <person name="Ruckert C."/>
        </authorList>
    </citation>
    <scope>NUCLEOTIDE SEQUENCE [LARGE SCALE GENOMIC DNA]</scope>
    <source>
        <strain evidence="5 6">KCTC 23968</strain>
    </source>
</reference>
<dbReference type="PANTHER" id="PTHR44688">
    <property type="entry name" value="DNA-BINDING TRANSCRIPTIONAL ACTIVATOR DEVR_DOSR"/>
    <property type="match status" value="1"/>
</dbReference>
<dbReference type="EMBL" id="BMYV01000001">
    <property type="protein sequence ID" value="GGX61528.1"/>
    <property type="molecule type" value="Genomic_DNA"/>
</dbReference>
<evidence type="ECO:0000256" key="1">
    <source>
        <dbReference type="ARBA" id="ARBA00023015"/>
    </source>
</evidence>